<dbReference type="PANTHER" id="PTHR30185">
    <property type="entry name" value="CRYPTIC BETA-GLUCOSIDE BGL OPERON ANTITERMINATOR"/>
    <property type="match status" value="1"/>
</dbReference>
<dbReference type="SMART" id="SM01061">
    <property type="entry name" value="CAT_RBD"/>
    <property type="match status" value="1"/>
</dbReference>
<sequence>MYINKILNNNVVVTADKSNELIVMGKGIAFNKKVGDMLDETKIDKIYRLANGEVSQKFQELLEDVPIEYLKISNELIDYAKKKLTSPLNESIYVSLTDHLYTAIERIKQGIHVRNILLWDIKRLYPNEYAIGKRVVEKILELYQIDLGEDEAGFIALHLVNAQTESGSEDVFELTEIIQEIIQLTKYYFKLSFDEESVYFYRFTTHLSFFARRIIYGKQHQGESDEELLLLVQKKYHNAYQCVLIIETFLTNNYSYSMSNDEKLYLTIHIARLVQKTE</sequence>
<evidence type="ECO:0000256" key="1">
    <source>
        <dbReference type="ARBA" id="ARBA00022737"/>
    </source>
</evidence>
<dbReference type="InterPro" id="IPR011608">
    <property type="entry name" value="PRD"/>
</dbReference>
<dbReference type="Pfam" id="PF00874">
    <property type="entry name" value="PRD"/>
    <property type="match status" value="2"/>
</dbReference>
<dbReference type="SUPFAM" id="SSF63520">
    <property type="entry name" value="PTS-regulatory domain, PRD"/>
    <property type="match status" value="2"/>
</dbReference>
<keyword evidence="5" id="KW-0804">Transcription</keyword>
<accession>A0ABZ2SLP3</accession>
<evidence type="ECO:0000256" key="3">
    <source>
        <dbReference type="ARBA" id="ARBA00023015"/>
    </source>
</evidence>
<dbReference type="Gene3D" id="1.10.1790.10">
    <property type="entry name" value="PRD domain"/>
    <property type="match status" value="2"/>
</dbReference>
<dbReference type="RefSeq" id="WP_207941054.1">
    <property type="nucleotide sequence ID" value="NZ_CP147251.1"/>
</dbReference>
<evidence type="ECO:0000313" key="8">
    <source>
        <dbReference type="EMBL" id="WYJ76754.1"/>
    </source>
</evidence>
<evidence type="ECO:0000313" key="9">
    <source>
        <dbReference type="Proteomes" id="UP000664701"/>
    </source>
</evidence>
<organism evidence="8 9">
    <name type="scientific">Candidatus Enterococcus lowellii</name>
    <dbReference type="NCBI Taxonomy" id="2230877"/>
    <lineage>
        <taxon>Bacteria</taxon>
        <taxon>Bacillati</taxon>
        <taxon>Bacillota</taxon>
        <taxon>Bacilli</taxon>
        <taxon>Lactobacillales</taxon>
        <taxon>Enterococcaceae</taxon>
        <taxon>Enterococcus</taxon>
    </lineage>
</organism>
<evidence type="ECO:0000256" key="6">
    <source>
        <dbReference type="ARBA" id="ARBA00038510"/>
    </source>
</evidence>
<keyword evidence="1" id="KW-0677">Repeat</keyword>
<proteinExistence type="inferred from homology"/>
<feature type="domain" description="PRD" evidence="7">
    <location>
        <begin position="64"/>
        <end position="169"/>
    </location>
</feature>
<keyword evidence="4" id="KW-0010">Activator</keyword>
<reference evidence="8 9" key="2">
    <citation type="submission" date="2024-03" db="EMBL/GenBank/DDBJ databases">
        <title>The Genome Sequence of Enterococcus sp. DIV2402.</title>
        <authorList>
            <consortium name="The Broad Institute Genomics Platform"/>
            <consortium name="The Broad Institute Microbial Omics Core"/>
            <consortium name="The Broad Institute Genomic Center for Infectious Diseases"/>
            <person name="Earl A."/>
            <person name="Manson A."/>
            <person name="Gilmore M."/>
            <person name="Schwartman J."/>
            <person name="Shea T."/>
            <person name="Abouelleil A."/>
            <person name="Cao P."/>
            <person name="Chapman S."/>
            <person name="Cusick C."/>
            <person name="Young S."/>
            <person name="Neafsey D."/>
            <person name="Nusbaum C."/>
            <person name="Birren B."/>
        </authorList>
    </citation>
    <scope>NUCLEOTIDE SEQUENCE [LARGE SCALE GENOMIC DNA]</scope>
    <source>
        <strain evidence="8 9">DIV2402</strain>
    </source>
</reference>
<gene>
    <name evidence="8" type="ORF">DOK78_001390</name>
</gene>
<dbReference type="PROSITE" id="PS51372">
    <property type="entry name" value="PRD_2"/>
    <property type="match status" value="2"/>
</dbReference>
<dbReference type="InterPro" id="IPR050661">
    <property type="entry name" value="BglG_antiterminators"/>
</dbReference>
<evidence type="ECO:0000259" key="7">
    <source>
        <dbReference type="PROSITE" id="PS51372"/>
    </source>
</evidence>
<dbReference type="InterPro" id="IPR036634">
    <property type="entry name" value="PRD_sf"/>
</dbReference>
<dbReference type="Proteomes" id="UP000664701">
    <property type="component" value="Chromosome"/>
</dbReference>
<dbReference type="InterPro" id="IPR001550">
    <property type="entry name" value="Transcrpt_antitermin_CS"/>
</dbReference>
<dbReference type="PROSITE" id="PS00654">
    <property type="entry name" value="PRD_1"/>
    <property type="match status" value="1"/>
</dbReference>
<dbReference type="InterPro" id="IPR004341">
    <property type="entry name" value="CAT_RNA-bd_dom"/>
</dbReference>
<dbReference type="InterPro" id="IPR036650">
    <property type="entry name" value="CAT_RNA-bd_dom_sf"/>
</dbReference>
<protein>
    <submittedName>
        <fullName evidence="8">Beta-glucoside operon transcriptional antiterminator</fullName>
    </submittedName>
</protein>
<keyword evidence="2" id="KW-0694">RNA-binding</keyword>
<dbReference type="Pfam" id="PF03123">
    <property type="entry name" value="CAT_RBD"/>
    <property type="match status" value="1"/>
</dbReference>
<evidence type="ECO:0000256" key="4">
    <source>
        <dbReference type="ARBA" id="ARBA00023159"/>
    </source>
</evidence>
<evidence type="ECO:0000256" key="2">
    <source>
        <dbReference type="ARBA" id="ARBA00022884"/>
    </source>
</evidence>
<dbReference type="NCBIfam" id="NF046042">
    <property type="entry name" value="LicT"/>
    <property type="match status" value="1"/>
</dbReference>
<dbReference type="SUPFAM" id="SSF50151">
    <property type="entry name" value="SacY-like RNA-binding domain"/>
    <property type="match status" value="1"/>
</dbReference>
<dbReference type="EMBL" id="CP147251">
    <property type="protein sequence ID" value="WYJ76754.1"/>
    <property type="molecule type" value="Genomic_DNA"/>
</dbReference>
<dbReference type="Gene3D" id="2.30.24.10">
    <property type="entry name" value="CAT RNA-binding domain"/>
    <property type="match status" value="1"/>
</dbReference>
<reference evidence="8 9" key="1">
    <citation type="submission" date="2021-03" db="EMBL/GenBank/DDBJ databases">
        <authorList>
            <person name="Gilmore M.S."/>
            <person name="Schwartzman J."/>
            <person name="Van Tyne D."/>
            <person name="Martin M."/>
            <person name="Earl A.M."/>
            <person name="Manson A.L."/>
            <person name="Straub T."/>
            <person name="Salamzade R."/>
            <person name="Saavedra J."/>
            <person name="Lebreton F."/>
            <person name="Prichula J."/>
            <person name="Schaufler K."/>
            <person name="Gaca A."/>
            <person name="Sgardioli B."/>
            <person name="Wagenaar J."/>
            <person name="Strong T."/>
        </authorList>
    </citation>
    <scope>NUCLEOTIDE SEQUENCE [LARGE SCALE GENOMIC DNA]</scope>
    <source>
        <strain evidence="8 9">DIV2402</strain>
    </source>
</reference>
<keyword evidence="3" id="KW-0805">Transcription regulation</keyword>
<keyword evidence="9" id="KW-1185">Reference proteome</keyword>
<dbReference type="PANTHER" id="PTHR30185:SF15">
    <property type="entry name" value="CRYPTIC BETA-GLUCOSIDE BGL OPERON ANTITERMINATOR"/>
    <property type="match status" value="1"/>
</dbReference>
<evidence type="ECO:0000256" key="5">
    <source>
        <dbReference type="ARBA" id="ARBA00023163"/>
    </source>
</evidence>
<feature type="domain" description="PRD" evidence="7">
    <location>
        <begin position="170"/>
        <end position="278"/>
    </location>
</feature>
<name>A0ABZ2SLP3_9ENTE</name>
<comment type="similarity">
    <text evidence="6">Belongs to the transcriptional antiterminator BglG family.</text>
</comment>